<evidence type="ECO:0000313" key="5">
    <source>
        <dbReference type="EMBL" id="GAA1860409.1"/>
    </source>
</evidence>
<dbReference type="EMBL" id="BAAANL010000003">
    <property type="protein sequence ID" value="GAA1860409.1"/>
    <property type="molecule type" value="Genomic_DNA"/>
</dbReference>
<dbReference type="InterPro" id="IPR010567">
    <property type="entry name" value="OrfX2/OrfX3/P47"/>
</dbReference>
<comment type="caution">
    <text evidence="5">The sequence shown here is derived from an EMBL/GenBank/DDBJ whole genome shotgun (WGS) entry which is preliminary data.</text>
</comment>
<evidence type="ECO:0000313" key="6">
    <source>
        <dbReference type="Proteomes" id="UP001501094"/>
    </source>
</evidence>
<proteinExistence type="inferred from homology"/>
<keyword evidence="3" id="KW-1133">Transmembrane helix</keyword>
<dbReference type="RefSeq" id="WP_344101663.1">
    <property type="nucleotide sequence ID" value="NZ_BAAANL010000003.1"/>
</dbReference>
<keyword evidence="6" id="KW-1185">Reference proteome</keyword>
<feature type="transmembrane region" description="Helical" evidence="3">
    <location>
        <begin position="436"/>
        <end position="460"/>
    </location>
</feature>
<name>A0ABN2NAG8_9MICO</name>
<accession>A0ABN2NAG8</accession>
<reference evidence="5 6" key="1">
    <citation type="journal article" date="2019" name="Int. J. Syst. Evol. Microbiol.">
        <title>The Global Catalogue of Microorganisms (GCM) 10K type strain sequencing project: providing services to taxonomists for standard genome sequencing and annotation.</title>
        <authorList>
            <consortium name="The Broad Institute Genomics Platform"/>
            <consortium name="The Broad Institute Genome Sequencing Center for Infectious Disease"/>
            <person name="Wu L."/>
            <person name="Ma J."/>
        </authorList>
    </citation>
    <scope>NUCLEOTIDE SEQUENCE [LARGE SCALE GENOMIC DNA]</scope>
    <source>
        <strain evidence="5 6">JCM 14326</strain>
    </source>
</reference>
<sequence>MTITTEKASAFTSAEIPRYEDARPEIFVPRHEIPPALLAAEANTLGWDAVNAIRLPEVNKAMLDSGASPATFRATIQNGWSIDGTFGPWQLTRGGSGAIVFLRVPITAAHMTFPNIDDLSFTDGRATVAIKLQYLPQPPDEQPARATGDDDGTKEYLARETEARSEDDPAVVVQSIDYGSASPTDLQKAVFQAALVDWFNKNLATFTYVFSVVNINARAAKESFQWLKPTYTSYAYFNGRSDEESYFGVLNLTEGDSAEGLTNQLPPSAIPSGCQASILVSNGLFLREMVMPGLTKSFTRATESDFRINSLGTVIESQNPVTLDDIRIAGINYTPEMRTFRLQIVGDEIQIDTLTKINVSPGIDAYINDTEFYKVVLVNKPDGGQTLDFARSRDPKRTHWMETAVWVTITEAIIALVGAVAAGVARSAIEPVVKRVIAVVIIAVVAGVLAAIPAIISAVMEGKAAEALPSIAELSVEASNDVAWPGSTGFTLRSAQLNGSFQLGGDLTPVTARAKV</sequence>
<evidence type="ECO:0000256" key="2">
    <source>
        <dbReference type="ARBA" id="ARBA00035010"/>
    </source>
</evidence>
<feature type="transmembrane region" description="Helical" evidence="3">
    <location>
        <begin position="404"/>
        <end position="424"/>
    </location>
</feature>
<gene>
    <name evidence="5" type="ORF">GCM10009751_17500</name>
</gene>
<keyword evidence="3" id="KW-0472">Membrane</keyword>
<keyword evidence="3" id="KW-0812">Transmembrane</keyword>
<organism evidence="5 6">
    <name type="scientific">Myceligenerans crystallogenes</name>
    <dbReference type="NCBI Taxonomy" id="316335"/>
    <lineage>
        <taxon>Bacteria</taxon>
        <taxon>Bacillati</taxon>
        <taxon>Actinomycetota</taxon>
        <taxon>Actinomycetes</taxon>
        <taxon>Micrococcales</taxon>
        <taxon>Promicromonosporaceae</taxon>
        <taxon>Myceligenerans</taxon>
    </lineage>
</organism>
<protein>
    <recommendedName>
        <fullName evidence="4">Protein OrfX2/OrfX3/P47 domain-containing protein</fullName>
    </recommendedName>
</protein>
<evidence type="ECO:0000259" key="4">
    <source>
        <dbReference type="Pfam" id="PF06597"/>
    </source>
</evidence>
<keyword evidence="1" id="KW-0843">Virulence</keyword>
<dbReference type="Proteomes" id="UP001501094">
    <property type="component" value="Unassembled WGS sequence"/>
</dbReference>
<dbReference type="Pfam" id="PF06597">
    <property type="entry name" value="Clostridium_P47"/>
    <property type="match status" value="1"/>
</dbReference>
<comment type="similarity">
    <text evidence="2">Belongs to the TULIP P47 family.</text>
</comment>
<evidence type="ECO:0000256" key="3">
    <source>
        <dbReference type="SAM" id="Phobius"/>
    </source>
</evidence>
<evidence type="ECO:0000256" key="1">
    <source>
        <dbReference type="ARBA" id="ARBA00023026"/>
    </source>
</evidence>
<feature type="domain" description="Protein OrfX2/OrfX3/P47" evidence="4">
    <location>
        <begin position="44"/>
        <end position="505"/>
    </location>
</feature>